<gene>
    <name evidence="1" type="ORF">DEO72_LG4g2396</name>
</gene>
<name>A0A4D6LSF5_VIGUN</name>
<evidence type="ECO:0000313" key="2">
    <source>
        <dbReference type="Proteomes" id="UP000501690"/>
    </source>
</evidence>
<protein>
    <submittedName>
        <fullName evidence="1">Uncharacterized protein</fullName>
    </submittedName>
</protein>
<keyword evidence="2" id="KW-1185">Reference proteome</keyword>
<dbReference type="Proteomes" id="UP000501690">
    <property type="component" value="Linkage Group LG4"/>
</dbReference>
<dbReference type="AlphaFoldDB" id="A0A4D6LSF5"/>
<dbReference type="EMBL" id="CP039348">
    <property type="protein sequence ID" value="QCD91431.1"/>
    <property type="molecule type" value="Genomic_DNA"/>
</dbReference>
<proteinExistence type="predicted"/>
<sequence>MNQISLTTRSALTGFQASCYPHHRSQSALGETNWLLRVSGYNLTLNPYLVIQMGHHHGPVSYTHLIHPYQQGFQVTHIVLLFLYPFNSSIRSLSYCARVFGVEGVLGRLLAYSRKMVLTWDETLDSWDACNSLGSLGETFGATLQWSGRNPMAPVSGCPWWCPICITSSGSSSSGSSRGIHHKCKHPLNLTKLYVSG</sequence>
<evidence type="ECO:0000313" key="1">
    <source>
        <dbReference type="EMBL" id="QCD91431.1"/>
    </source>
</evidence>
<reference evidence="1 2" key="1">
    <citation type="submission" date="2019-04" db="EMBL/GenBank/DDBJ databases">
        <title>An improved genome assembly and genetic linkage map for asparagus bean, Vigna unguiculata ssp. sesquipedialis.</title>
        <authorList>
            <person name="Xia Q."/>
            <person name="Zhang R."/>
            <person name="Dong Y."/>
        </authorList>
    </citation>
    <scope>NUCLEOTIDE SEQUENCE [LARGE SCALE GENOMIC DNA]</scope>
    <source>
        <tissue evidence="1">Leaf</tissue>
    </source>
</reference>
<organism evidence="1 2">
    <name type="scientific">Vigna unguiculata</name>
    <name type="common">Cowpea</name>
    <dbReference type="NCBI Taxonomy" id="3917"/>
    <lineage>
        <taxon>Eukaryota</taxon>
        <taxon>Viridiplantae</taxon>
        <taxon>Streptophyta</taxon>
        <taxon>Embryophyta</taxon>
        <taxon>Tracheophyta</taxon>
        <taxon>Spermatophyta</taxon>
        <taxon>Magnoliopsida</taxon>
        <taxon>eudicotyledons</taxon>
        <taxon>Gunneridae</taxon>
        <taxon>Pentapetalae</taxon>
        <taxon>rosids</taxon>
        <taxon>fabids</taxon>
        <taxon>Fabales</taxon>
        <taxon>Fabaceae</taxon>
        <taxon>Papilionoideae</taxon>
        <taxon>50 kb inversion clade</taxon>
        <taxon>NPAAA clade</taxon>
        <taxon>indigoferoid/millettioid clade</taxon>
        <taxon>Phaseoleae</taxon>
        <taxon>Vigna</taxon>
    </lineage>
</organism>
<accession>A0A4D6LSF5</accession>